<keyword evidence="1" id="KW-1133">Transmembrane helix</keyword>
<keyword evidence="1" id="KW-0472">Membrane</keyword>
<dbReference type="PANTHER" id="PTHR37919">
    <property type="entry name" value="PROTEIN CBG05606"/>
    <property type="match status" value="1"/>
</dbReference>
<evidence type="ECO:0008006" key="3">
    <source>
        <dbReference type="Google" id="ProtNLM"/>
    </source>
</evidence>
<name>A0A8H8CJQ4_PSICU</name>
<evidence type="ECO:0000256" key="1">
    <source>
        <dbReference type="SAM" id="Phobius"/>
    </source>
</evidence>
<reference evidence="2" key="1">
    <citation type="submission" date="2021-02" db="EMBL/GenBank/DDBJ databases">
        <title>Psilocybe cubensis genome.</title>
        <authorList>
            <person name="Mckernan K.J."/>
            <person name="Crawford S."/>
            <person name="Trippe A."/>
            <person name="Kane L.T."/>
            <person name="Mclaughlin S."/>
        </authorList>
    </citation>
    <scope>NUCLEOTIDE SEQUENCE [LARGE SCALE GENOMIC DNA]</scope>
    <source>
        <strain evidence="2">MGC-MH-2018</strain>
    </source>
</reference>
<comment type="caution">
    <text evidence="2">The sequence shown here is derived from an EMBL/GenBank/DDBJ whole genome shotgun (WGS) entry which is preliminary data.</text>
</comment>
<protein>
    <recommendedName>
        <fullName evidence="3">EXPERA domain-containing protein</fullName>
    </recommendedName>
</protein>
<feature type="transmembrane region" description="Helical" evidence="1">
    <location>
        <begin position="6"/>
        <end position="29"/>
    </location>
</feature>
<dbReference type="PANTHER" id="PTHR37919:SF2">
    <property type="entry name" value="EXPERA DOMAIN-CONTAINING PROTEIN"/>
    <property type="match status" value="1"/>
</dbReference>
<keyword evidence="1" id="KW-0812">Transmembrane</keyword>
<feature type="transmembrane region" description="Helical" evidence="1">
    <location>
        <begin position="133"/>
        <end position="152"/>
    </location>
</feature>
<dbReference type="EMBL" id="JAFIQS010000007">
    <property type="protein sequence ID" value="KAG5167269.1"/>
    <property type="molecule type" value="Genomic_DNA"/>
</dbReference>
<gene>
    <name evidence="2" type="ORF">JR316_007616</name>
</gene>
<organism evidence="2">
    <name type="scientific">Psilocybe cubensis</name>
    <name type="common">Psychedelic mushroom</name>
    <name type="synonym">Stropharia cubensis</name>
    <dbReference type="NCBI Taxonomy" id="181762"/>
    <lineage>
        <taxon>Eukaryota</taxon>
        <taxon>Fungi</taxon>
        <taxon>Dikarya</taxon>
        <taxon>Basidiomycota</taxon>
        <taxon>Agaricomycotina</taxon>
        <taxon>Agaricomycetes</taxon>
        <taxon>Agaricomycetidae</taxon>
        <taxon>Agaricales</taxon>
        <taxon>Agaricineae</taxon>
        <taxon>Strophariaceae</taxon>
        <taxon>Psilocybe</taxon>
    </lineage>
</organism>
<sequence length="178" mass="20246">MAVKTHTWISLWFILTVPVILWDAGYCFMRPRSMEGGDLHWIWKPYALYQKVYGLPSLESGDGFTNAQSLLNVIETFMNIAYVYLAHVAQWPGAIVIGFAAITMTLSKTILYWAQEYYCGYCAIGHNNLWNLIVLWIIPNGLWIVVPTFIVAQFAKDLVDTLNFADAQSKKISSAKKQ</sequence>
<evidence type="ECO:0000313" key="2">
    <source>
        <dbReference type="EMBL" id="KAG5167269.1"/>
    </source>
</evidence>
<dbReference type="AlphaFoldDB" id="A0A8H8CJQ4"/>
<proteinExistence type="predicted"/>
<accession>A0A8H8CJQ4</accession>